<gene>
    <name evidence="4" type="ORF">FA13DRAFT_501720</name>
</gene>
<dbReference type="InterPro" id="IPR016166">
    <property type="entry name" value="FAD-bd_PCMH"/>
</dbReference>
<dbReference type="Gene3D" id="3.30.465.10">
    <property type="match status" value="2"/>
</dbReference>
<protein>
    <submittedName>
        <fullName evidence="4">FAD-binding domain-containing protein</fullName>
    </submittedName>
</protein>
<comment type="similarity">
    <text evidence="1">Belongs to the oxygen-dependent FAD-linked oxidoreductase family.</text>
</comment>
<dbReference type="InterPro" id="IPR006094">
    <property type="entry name" value="Oxid_FAD_bind_N"/>
</dbReference>
<dbReference type="SUPFAM" id="SSF56176">
    <property type="entry name" value="FAD-binding/transporter-associated domain-like"/>
    <property type="match status" value="1"/>
</dbReference>
<keyword evidence="2" id="KW-0560">Oxidoreductase</keyword>
<dbReference type="STRING" id="71717.A0A4Y7TAD3"/>
<comment type="caution">
    <text evidence="4">The sequence shown here is derived from an EMBL/GenBank/DDBJ whole genome shotgun (WGS) entry which is preliminary data.</text>
</comment>
<dbReference type="GO" id="GO:0071949">
    <property type="term" value="F:FAD binding"/>
    <property type="evidence" value="ECO:0007669"/>
    <property type="project" value="InterPro"/>
</dbReference>
<dbReference type="Pfam" id="PF08031">
    <property type="entry name" value="BBE"/>
    <property type="match status" value="1"/>
</dbReference>
<dbReference type="EMBL" id="QPFP01000021">
    <property type="protein sequence ID" value="TEB30894.1"/>
    <property type="molecule type" value="Genomic_DNA"/>
</dbReference>
<dbReference type="OrthoDB" id="9983560at2759"/>
<dbReference type="InterPro" id="IPR016169">
    <property type="entry name" value="FAD-bd_PCMH_sub2"/>
</dbReference>
<dbReference type="InterPro" id="IPR050432">
    <property type="entry name" value="FAD-linked_Oxidoreductases_BP"/>
</dbReference>
<evidence type="ECO:0000259" key="3">
    <source>
        <dbReference type="PROSITE" id="PS51387"/>
    </source>
</evidence>
<feature type="domain" description="FAD-binding PCMH-type" evidence="3">
    <location>
        <begin position="155"/>
        <end position="340"/>
    </location>
</feature>
<evidence type="ECO:0000313" key="5">
    <source>
        <dbReference type="Proteomes" id="UP000298030"/>
    </source>
</evidence>
<name>A0A4Y7TAD3_COPMI</name>
<dbReference type="AlphaFoldDB" id="A0A4Y7TAD3"/>
<dbReference type="GO" id="GO:0016491">
    <property type="term" value="F:oxidoreductase activity"/>
    <property type="evidence" value="ECO:0007669"/>
    <property type="project" value="UniProtKB-KW"/>
</dbReference>
<dbReference type="PANTHER" id="PTHR13878:SF91">
    <property type="entry name" value="FAD BINDING DOMAIN PROTEIN (AFU_ORTHOLOGUE AFUA_6G12070)-RELATED"/>
    <property type="match status" value="1"/>
</dbReference>
<dbReference type="Proteomes" id="UP000298030">
    <property type="component" value="Unassembled WGS sequence"/>
</dbReference>
<evidence type="ECO:0000313" key="4">
    <source>
        <dbReference type="EMBL" id="TEB30894.1"/>
    </source>
</evidence>
<dbReference type="InterPro" id="IPR012951">
    <property type="entry name" value="BBE"/>
</dbReference>
<sequence length="607" mass="65859">MDATVMIGILSLGNRDVIEWYLTTHPTFQWNNELGMRFLFLLSLLSIHGVLLTEAKTCKCLYGQSCWPSSESFTELASNLSQPLLSPTPPALPCYSSDPNLEAACADVQANTHNATWRTNIPGAMQNINFETYIFPNDTVSACYLNTTLGVACEQGSIPPVGVDARSAEDVQAAVRFAKKHNLKLVVHNTGHDYLGRSAGKGAFMIWTHWMKNIAFHDTFQPEGAPSSETYEAMTIAAGVQWIEVYIAAAAEDKFVVGGISQDSSVGAAGGWVQGGGHSAFSGKFGLGVDNALQFTVVKADGSHVVANAHKNKNLFWALRGGGGGTYGVVTSVTYRTHPVVPLTLALGFVNFTSPDAAQRGVTEFIHLHPTLSDNEWGGYSFFNNYTLFFAYFATNVSLPDTNATISPLFDLLKELGQEGTITELVPFDSFYALADYQGIPNTQDSQVGNIVELSSRLLSRDTALNKAEETAKTLLSLPFVAVNYIAGGAVLRQDKDSAGVHPGWRNALAEVYTSENWEEGASAEIIHAAQQRLKNNTVVLDSITTDSAAYLNEASLHEVDFKKAFWGSHYPRLKKIKNEVDPSGLFVVPRGVGSDDWDADLVCRSS</sequence>
<reference evidence="4 5" key="1">
    <citation type="journal article" date="2019" name="Nat. Ecol. Evol.">
        <title>Megaphylogeny resolves global patterns of mushroom evolution.</title>
        <authorList>
            <person name="Varga T."/>
            <person name="Krizsan K."/>
            <person name="Foldi C."/>
            <person name="Dima B."/>
            <person name="Sanchez-Garcia M."/>
            <person name="Sanchez-Ramirez S."/>
            <person name="Szollosi G.J."/>
            <person name="Szarkandi J.G."/>
            <person name="Papp V."/>
            <person name="Albert L."/>
            <person name="Andreopoulos W."/>
            <person name="Angelini C."/>
            <person name="Antonin V."/>
            <person name="Barry K.W."/>
            <person name="Bougher N.L."/>
            <person name="Buchanan P."/>
            <person name="Buyck B."/>
            <person name="Bense V."/>
            <person name="Catcheside P."/>
            <person name="Chovatia M."/>
            <person name="Cooper J."/>
            <person name="Damon W."/>
            <person name="Desjardin D."/>
            <person name="Finy P."/>
            <person name="Geml J."/>
            <person name="Haridas S."/>
            <person name="Hughes K."/>
            <person name="Justo A."/>
            <person name="Karasinski D."/>
            <person name="Kautmanova I."/>
            <person name="Kiss B."/>
            <person name="Kocsube S."/>
            <person name="Kotiranta H."/>
            <person name="LaButti K.M."/>
            <person name="Lechner B.E."/>
            <person name="Liimatainen K."/>
            <person name="Lipzen A."/>
            <person name="Lukacs Z."/>
            <person name="Mihaltcheva S."/>
            <person name="Morgado L.N."/>
            <person name="Niskanen T."/>
            <person name="Noordeloos M.E."/>
            <person name="Ohm R.A."/>
            <person name="Ortiz-Santana B."/>
            <person name="Ovrebo C."/>
            <person name="Racz N."/>
            <person name="Riley R."/>
            <person name="Savchenko A."/>
            <person name="Shiryaev A."/>
            <person name="Soop K."/>
            <person name="Spirin V."/>
            <person name="Szebenyi C."/>
            <person name="Tomsovsky M."/>
            <person name="Tulloss R.E."/>
            <person name="Uehling J."/>
            <person name="Grigoriev I.V."/>
            <person name="Vagvolgyi C."/>
            <person name="Papp T."/>
            <person name="Martin F.M."/>
            <person name="Miettinen O."/>
            <person name="Hibbett D.S."/>
            <person name="Nagy L.G."/>
        </authorList>
    </citation>
    <scope>NUCLEOTIDE SEQUENCE [LARGE SCALE GENOMIC DNA]</scope>
    <source>
        <strain evidence="4 5">FP101781</strain>
    </source>
</reference>
<organism evidence="4 5">
    <name type="scientific">Coprinellus micaceus</name>
    <name type="common">Glistening ink-cap mushroom</name>
    <name type="synonym">Coprinus micaceus</name>
    <dbReference type="NCBI Taxonomy" id="71717"/>
    <lineage>
        <taxon>Eukaryota</taxon>
        <taxon>Fungi</taxon>
        <taxon>Dikarya</taxon>
        <taxon>Basidiomycota</taxon>
        <taxon>Agaricomycotina</taxon>
        <taxon>Agaricomycetes</taxon>
        <taxon>Agaricomycetidae</taxon>
        <taxon>Agaricales</taxon>
        <taxon>Agaricineae</taxon>
        <taxon>Psathyrellaceae</taxon>
        <taxon>Coprinellus</taxon>
    </lineage>
</organism>
<proteinExistence type="inferred from homology"/>
<dbReference type="Pfam" id="PF01565">
    <property type="entry name" value="FAD_binding_4"/>
    <property type="match status" value="1"/>
</dbReference>
<dbReference type="InterPro" id="IPR036318">
    <property type="entry name" value="FAD-bd_PCMH-like_sf"/>
</dbReference>
<keyword evidence="5" id="KW-1185">Reference proteome</keyword>
<dbReference type="PANTHER" id="PTHR13878">
    <property type="entry name" value="GULONOLACTONE OXIDASE"/>
    <property type="match status" value="1"/>
</dbReference>
<evidence type="ECO:0000256" key="1">
    <source>
        <dbReference type="ARBA" id="ARBA00005466"/>
    </source>
</evidence>
<accession>A0A4Y7TAD3</accession>
<evidence type="ECO:0000256" key="2">
    <source>
        <dbReference type="ARBA" id="ARBA00023002"/>
    </source>
</evidence>
<dbReference type="PROSITE" id="PS51387">
    <property type="entry name" value="FAD_PCMH"/>
    <property type="match status" value="1"/>
</dbReference>